<accession>A0ABU6IPQ5</accession>
<reference evidence="2 3" key="1">
    <citation type="submission" date="2024-01" db="EMBL/GenBank/DDBJ databases">
        <title>The strains designed SYSU M86414 and SYSU M84420 isolated from the marine sediment in San Sha City (Hainan Province, China).</title>
        <authorList>
            <person name="Guo D."/>
        </authorList>
    </citation>
    <scope>NUCLEOTIDE SEQUENCE [LARGE SCALE GENOMIC DNA]</scope>
    <source>
        <strain evidence="2 3">SYSU M84420</strain>
    </source>
</reference>
<gene>
    <name evidence="2" type="ORF">VOP03_06495</name>
</gene>
<dbReference type="RefSeq" id="WP_326278026.1">
    <property type="nucleotide sequence ID" value="NZ_JAYKYV010000004.1"/>
</dbReference>
<evidence type="ECO:0000313" key="3">
    <source>
        <dbReference type="Proteomes" id="UP001355298"/>
    </source>
</evidence>
<sequence length="60" mass="6850">MKPSNICEHCGVPMYHLTDFGTNRDGSINTEYCHKCYKKGRFIHAGEENFDSSYSCDTPL</sequence>
<organism evidence="2 3">
    <name type="scientific">Flagellimonas halotolerans</name>
    <dbReference type="NCBI Taxonomy" id="3112164"/>
    <lineage>
        <taxon>Bacteria</taxon>
        <taxon>Pseudomonadati</taxon>
        <taxon>Bacteroidota</taxon>
        <taxon>Flavobacteriia</taxon>
        <taxon>Flavobacteriales</taxon>
        <taxon>Flavobacteriaceae</taxon>
        <taxon>Flagellimonas</taxon>
    </lineage>
</organism>
<evidence type="ECO:0000313" key="2">
    <source>
        <dbReference type="EMBL" id="MEC4264987.1"/>
    </source>
</evidence>
<evidence type="ECO:0000259" key="1">
    <source>
        <dbReference type="Pfam" id="PF12674"/>
    </source>
</evidence>
<protein>
    <submittedName>
        <fullName evidence="2">Zinc ribbon domain-containing protein</fullName>
    </submittedName>
</protein>
<name>A0ABU6IPQ5_9FLAO</name>
<feature type="domain" description="Putative zinc ribbon" evidence="1">
    <location>
        <begin position="6"/>
        <end position="46"/>
    </location>
</feature>
<dbReference type="InterPro" id="IPR025868">
    <property type="entry name" value="Zn_ribbon_dom_put"/>
</dbReference>
<proteinExistence type="predicted"/>
<dbReference type="Proteomes" id="UP001355298">
    <property type="component" value="Unassembled WGS sequence"/>
</dbReference>
<comment type="caution">
    <text evidence="2">The sequence shown here is derived from an EMBL/GenBank/DDBJ whole genome shotgun (WGS) entry which is preliminary data.</text>
</comment>
<dbReference type="Pfam" id="PF12674">
    <property type="entry name" value="Zn_ribbon_2"/>
    <property type="match status" value="1"/>
</dbReference>
<keyword evidence="3" id="KW-1185">Reference proteome</keyword>
<dbReference type="EMBL" id="JAYMGW010000004">
    <property type="protein sequence ID" value="MEC4264987.1"/>
    <property type="molecule type" value="Genomic_DNA"/>
</dbReference>